<organism evidence="2 3">
    <name type="scientific">Leucocoprinus birnbaumii</name>
    <dbReference type="NCBI Taxonomy" id="56174"/>
    <lineage>
        <taxon>Eukaryota</taxon>
        <taxon>Fungi</taxon>
        <taxon>Dikarya</taxon>
        <taxon>Basidiomycota</taxon>
        <taxon>Agaricomycotina</taxon>
        <taxon>Agaricomycetes</taxon>
        <taxon>Agaricomycetidae</taxon>
        <taxon>Agaricales</taxon>
        <taxon>Agaricineae</taxon>
        <taxon>Agaricaceae</taxon>
        <taxon>Leucocoprinus</taxon>
    </lineage>
</organism>
<protein>
    <recommendedName>
        <fullName evidence="1">DUF6593 domain-containing protein</fullName>
    </recommendedName>
</protein>
<accession>A0AAD5VGU8</accession>
<comment type="caution">
    <text evidence="2">The sequence shown here is derived from an EMBL/GenBank/DDBJ whole genome shotgun (WGS) entry which is preliminary data.</text>
</comment>
<reference evidence="2" key="1">
    <citation type="submission" date="2022-07" db="EMBL/GenBank/DDBJ databases">
        <title>Genome Sequence of Leucocoprinus birnbaumii.</title>
        <authorList>
            <person name="Buettner E."/>
        </authorList>
    </citation>
    <scope>NUCLEOTIDE SEQUENCE</scope>
    <source>
        <strain evidence="2">VT141</strain>
    </source>
</reference>
<dbReference type="Pfam" id="PF20236">
    <property type="entry name" value="DUF6593"/>
    <property type="match status" value="1"/>
</dbReference>
<evidence type="ECO:0000313" key="3">
    <source>
        <dbReference type="Proteomes" id="UP001213000"/>
    </source>
</evidence>
<dbReference type="Proteomes" id="UP001213000">
    <property type="component" value="Unassembled WGS sequence"/>
</dbReference>
<sequence>MYLTLTAQNPRNSDYLAEDGHVLYKVDKPSGFSAKTATIRKSMTGKSKGANEQYAFYAQVEFHDWSDTQFLLDNRSIPASEFLQKDSGWFSGGKRTFTASDGRQYTWKPYGKHLEMYRNDGTKTLMVKFTEYRPGLGPFMKKRLASLEIDSTCIPILDEVILTFIYCEKLRKDRNRAAANSAAASSAAASSSAAAAAASC</sequence>
<proteinExistence type="predicted"/>
<name>A0AAD5VGU8_9AGAR</name>
<gene>
    <name evidence="2" type="ORF">NP233_g11774</name>
</gene>
<keyword evidence="3" id="KW-1185">Reference proteome</keyword>
<evidence type="ECO:0000313" key="2">
    <source>
        <dbReference type="EMBL" id="KAJ3557313.1"/>
    </source>
</evidence>
<feature type="domain" description="DUF6593" evidence="1">
    <location>
        <begin position="9"/>
        <end position="173"/>
    </location>
</feature>
<dbReference type="AlphaFoldDB" id="A0AAD5VGU8"/>
<dbReference type="EMBL" id="JANIEX010001495">
    <property type="protein sequence ID" value="KAJ3557313.1"/>
    <property type="molecule type" value="Genomic_DNA"/>
</dbReference>
<dbReference type="InterPro" id="IPR046528">
    <property type="entry name" value="DUF6593"/>
</dbReference>
<evidence type="ECO:0000259" key="1">
    <source>
        <dbReference type="Pfam" id="PF20236"/>
    </source>
</evidence>